<keyword evidence="1" id="KW-0472">Membrane</keyword>
<dbReference type="EMBL" id="UINC01043358">
    <property type="protein sequence ID" value="SVB47284.1"/>
    <property type="molecule type" value="Genomic_DNA"/>
</dbReference>
<sequence>MIANHTARGIAYMCLAVGLFPFLNASVKLLGETYAVQQVLWVRYLGHFFLMLIIFLPFQGRALFRTQNLGAQLLRSLLLLGSTTSYFVALNYLPLTTAASISFTSPFIVTALSVPLLGERVGPRRWTAVAIGFTGALIIIRPAGASFHGAELFVIASATFYSFYQIMTRRLVGQDSPVTTIIYTAVLGALLTSLVGPFYWVTPDEPANWLLFAATGVFGGLGHLFVVKAFQWAEVSVVSPFVYLQLVGAVILGFF</sequence>
<dbReference type="InterPro" id="IPR037185">
    <property type="entry name" value="EmrE-like"/>
</dbReference>
<gene>
    <name evidence="3" type="ORF">METZ01_LOCUS200138</name>
</gene>
<keyword evidence="1" id="KW-1133">Transmembrane helix</keyword>
<evidence type="ECO:0000313" key="3">
    <source>
        <dbReference type="EMBL" id="SVB47284.1"/>
    </source>
</evidence>
<feature type="transmembrane region" description="Helical" evidence="1">
    <location>
        <begin position="207"/>
        <end position="226"/>
    </location>
</feature>
<feature type="transmembrane region" description="Helical" evidence="1">
    <location>
        <begin position="76"/>
        <end position="93"/>
    </location>
</feature>
<accession>A0A382EB44</accession>
<dbReference type="GO" id="GO:0016020">
    <property type="term" value="C:membrane"/>
    <property type="evidence" value="ECO:0007669"/>
    <property type="project" value="InterPro"/>
</dbReference>
<name>A0A382EB44_9ZZZZ</name>
<keyword evidence="1" id="KW-0812">Transmembrane</keyword>
<feature type="transmembrane region" description="Helical" evidence="1">
    <location>
        <begin position="233"/>
        <end position="254"/>
    </location>
</feature>
<reference evidence="3" key="1">
    <citation type="submission" date="2018-05" db="EMBL/GenBank/DDBJ databases">
        <authorList>
            <person name="Lanie J.A."/>
            <person name="Ng W.-L."/>
            <person name="Kazmierczak K.M."/>
            <person name="Andrzejewski T.M."/>
            <person name="Davidsen T.M."/>
            <person name="Wayne K.J."/>
            <person name="Tettelin H."/>
            <person name="Glass J.I."/>
            <person name="Rusch D."/>
            <person name="Podicherti R."/>
            <person name="Tsui H.-C.T."/>
            <person name="Winkler M.E."/>
        </authorList>
    </citation>
    <scope>NUCLEOTIDE SEQUENCE</scope>
</reference>
<evidence type="ECO:0000256" key="1">
    <source>
        <dbReference type="SAM" id="Phobius"/>
    </source>
</evidence>
<dbReference type="SUPFAM" id="SSF103481">
    <property type="entry name" value="Multidrug resistance efflux transporter EmrE"/>
    <property type="match status" value="2"/>
</dbReference>
<feature type="domain" description="EamA" evidence="2">
    <location>
        <begin position="150"/>
        <end position="255"/>
    </location>
</feature>
<protein>
    <recommendedName>
        <fullName evidence="2">EamA domain-containing protein</fullName>
    </recommendedName>
</protein>
<dbReference type="PANTHER" id="PTHR22911:SF103">
    <property type="entry name" value="BLR2811 PROTEIN"/>
    <property type="match status" value="1"/>
</dbReference>
<dbReference type="Pfam" id="PF00892">
    <property type="entry name" value="EamA"/>
    <property type="match status" value="2"/>
</dbReference>
<feature type="transmembrane region" description="Helical" evidence="1">
    <location>
        <begin position="180"/>
        <end position="201"/>
    </location>
</feature>
<feature type="transmembrane region" description="Helical" evidence="1">
    <location>
        <begin position="41"/>
        <end position="64"/>
    </location>
</feature>
<dbReference type="PANTHER" id="PTHR22911">
    <property type="entry name" value="ACYL-MALONYL CONDENSING ENZYME-RELATED"/>
    <property type="match status" value="1"/>
</dbReference>
<feature type="non-terminal residue" evidence="3">
    <location>
        <position position="255"/>
    </location>
</feature>
<feature type="domain" description="EamA" evidence="2">
    <location>
        <begin position="8"/>
        <end position="140"/>
    </location>
</feature>
<feature type="transmembrane region" description="Helical" evidence="1">
    <location>
        <begin position="99"/>
        <end position="118"/>
    </location>
</feature>
<organism evidence="3">
    <name type="scientific">marine metagenome</name>
    <dbReference type="NCBI Taxonomy" id="408172"/>
    <lineage>
        <taxon>unclassified sequences</taxon>
        <taxon>metagenomes</taxon>
        <taxon>ecological metagenomes</taxon>
    </lineage>
</organism>
<dbReference type="InterPro" id="IPR000620">
    <property type="entry name" value="EamA_dom"/>
</dbReference>
<proteinExistence type="predicted"/>
<evidence type="ECO:0000259" key="2">
    <source>
        <dbReference type="Pfam" id="PF00892"/>
    </source>
</evidence>
<dbReference type="AlphaFoldDB" id="A0A382EB44"/>